<name>A0A6V7HDS9_9HYME</name>
<dbReference type="AlphaFoldDB" id="A0A6V7HDS9"/>
<comment type="caution">
    <text evidence="1">The sequence shown here is derived from an EMBL/GenBank/DDBJ whole genome shotgun (WGS) entry which is preliminary data.</text>
</comment>
<feature type="non-terminal residue" evidence="1">
    <location>
        <position position="1"/>
    </location>
</feature>
<accession>A0A6V7HDS9</accession>
<keyword evidence="2" id="KW-1185">Reference proteome</keyword>
<organism evidence="1 2">
    <name type="scientific">Heterotrigona itama</name>
    <dbReference type="NCBI Taxonomy" id="395501"/>
    <lineage>
        <taxon>Eukaryota</taxon>
        <taxon>Metazoa</taxon>
        <taxon>Ecdysozoa</taxon>
        <taxon>Arthropoda</taxon>
        <taxon>Hexapoda</taxon>
        <taxon>Insecta</taxon>
        <taxon>Pterygota</taxon>
        <taxon>Neoptera</taxon>
        <taxon>Endopterygota</taxon>
        <taxon>Hymenoptera</taxon>
        <taxon>Apocrita</taxon>
        <taxon>Aculeata</taxon>
        <taxon>Apoidea</taxon>
        <taxon>Anthophila</taxon>
        <taxon>Apidae</taxon>
        <taxon>Heterotrigona</taxon>
    </lineage>
</organism>
<reference evidence="1" key="1">
    <citation type="submission" date="2020-07" db="EMBL/GenBank/DDBJ databases">
        <authorList>
            <person name="Nazaruddin N."/>
        </authorList>
    </citation>
    <scope>NUCLEOTIDE SEQUENCE</scope>
</reference>
<sequence>MKERVKSFHSLVILTETNKACKIVMDNFSFSSVIDVELIRKKTPNLTFEFTPVSSLVRSSTIITILLSGLIANFEIDFKEIITLSTLSSIRFRLRILSSRLNESAFFHASFKSIILYKRCSKFYK</sequence>
<protein>
    <submittedName>
        <fullName evidence="1">Uncharacterized protein</fullName>
    </submittedName>
</protein>
<dbReference type="EMBL" id="CAJDYZ010010946">
    <property type="protein sequence ID" value="CAD1478669.1"/>
    <property type="molecule type" value="Genomic_DNA"/>
</dbReference>
<dbReference type="Proteomes" id="UP000752696">
    <property type="component" value="Unassembled WGS sequence"/>
</dbReference>
<evidence type="ECO:0000313" key="2">
    <source>
        <dbReference type="Proteomes" id="UP000752696"/>
    </source>
</evidence>
<proteinExistence type="predicted"/>
<gene>
    <name evidence="1" type="ORF">MHI_LOCUS808504</name>
</gene>
<evidence type="ECO:0000313" key="1">
    <source>
        <dbReference type="EMBL" id="CAD1478669.1"/>
    </source>
</evidence>